<comment type="catalytic activity">
    <reaction evidence="5">
        <text>melleolide F + FADH2 + chloride + O2 = 6'-chloromelleolide F + FAD + 2 H2O + H(+)</text>
        <dbReference type="Rhea" id="RHEA:67160"/>
        <dbReference type="ChEBI" id="CHEBI:15377"/>
        <dbReference type="ChEBI" id="CHEBI:15378"/>
        <dbReference type="ChEBI" id="CHEBI:15379"/>
        <dbReference type="ChEBI" id="CHEBI:17996"/>
        <dbReference type="ChEBI" id="CHEBI:57692"/>
        <dbReference type="ChEBI" id="CHEBI:58307"/>
        <dbReference type="ChEBI" id="CHEBI:167712"/>
        <dbReference type="ChEBI" id="CHEBI:167713"/>
    </reaction>
    <physiologicalReaction direction="left-to-right" evidence="5">
        <dbReference type="Rhea" id="RHEA:67161"/>
    </physiologicalReaction>
</comment>
<evidence type="ECO:0000313" key="7">
    <source>
        <dbReference type="EMBL" id="RDB25409.1"/>
    </source>
</evidence>
<reference evidence="7" key="1">
    <citation type="submission" date="2018-04" db="EMBL/GenBank/DDBJ databases">
        <title>Whole genome sequencing of Hypsizygus marmoreus.</title>
        <authorList>
            <person name="Choi I.-G."/>
            <person name="Min B."/>
            <person name="Kim J.-G."/>
            <person name="Kim S."/>
            <person name="Oh Y.-L."/>
            <person name="Kong W.-S."/>
            <person name="Park H."/>
            <person name="Jeong J."/>
            <person name="Song E.-S."/>
        </authorList>
    </citation>
    <scope>NUCLEOTIDE SEQUENCE [LARGE SCALE GENOMIC DNA]</scope>
    <source>
        <strain evidence="7">51987-8</strain>
    </source>
</reference>
<protein>
    <submittedName>
        <fullName evidence="7">Sulochrin halogenase</fullName>
    </submittedName>
</protein>
<gene>
    <name evidence="7" type="primary">gedL_1</name>
    <name evidence="7" type="ORF">Hypma_007559</name>
</gene>
<evidence type="ECO:0000256" key="1">
    <source>
        <dbReference type="ARBA" id="ARBA00005706"/>
    </source>
</evidence>
<dbReference type="GO" id="GO:0140907">
    <property type="term" value="F:flavin-dependent halogenase activity"/>
    <property type="evidence" value="ECO:0007669"/>
    <property type="project" value="UniProtKB-ARBA"/>
</dbReference>
<comment type="similarity">
    <text evidence="1">Belongs to the flavin-dependent halogenase family.</text>
</comment>
<evidence type="ECO:0000313" key="8">
    <source>
        <dbReference type="Proteomes" id="UP000076154"/>
    </source>
</evidence>
<evidence type="ECO:0000256" key="4">
    <source>
        <dbReference type="ARBA" id="ARBA00023002"/>
    </source>
</evidence>
<dbReference type="STRING" id="39966.A0A369JSY8"/>
<keyword evidence="4" id="KW-0560">Oxidoreductase</keyword>
<feature type="domain" description="FAD-binding" evidence="6">
    <location>
        <begin position="11"/>
        <end position="357"/>
    </location>
</feature>
<evidence type="ECO:0000256" key="2">
    <source>
        <dbReference type="ARBA" id="ARBA00022630"/>
    </source>
</evidence>
<dbReference type="InParanoid" id="A0A369JSY8"/>
<dbReference type="PANTHER" id="PTHR43747:SF5">
    <property type="entry name" value="FAD-BINDING DOMAIN-CONTAINING PROTEIN"/>
    <property type="match status" value="1"/>
</dbReference>
<dbReference type="InterPro" id="IPR036188">
    <property type="entry name" value="FAD/NAD-bd_sf"/>
</dbReference>
<dbReference type="InterPro" id="IPR002938">
    <property type="entry name" value="FAD-bd"/>
</dbReference>
<organism evidence="7 8">
    <name type="scientific">Hypsizygus marmoreus</name>
    <name type="common">White beech mushroom</name>
    <name type="synonym">Agaricus marmoreus</name>
    <dbReference type="NCBI Taxonomy" id="39966"/>
    <lineage>
        <taxon>Eukaryota</taxon>
        <taxon>Fungi</taxon>
        <taxon>Dikarya</taxon>
        <taxon>Basidiomycota</taxon>
        <taxon>Agaricomycotina</taxon>
        <taxon>Agaricomycetes</taxon>
        <taxon>Agaricomycetidae</taxon>
        <taxon>Agaricales</taxon>
        <taxon>Tricholomatineae</taxon>
        <taxon>Lyophyllaceae</taxon>
        <taxon>Hypsizygus</taxon>
    </lineage>
</organism>
<name>A0A369JSY8_HYPMA</name>
<dbReference type="AlphaFoldDB" id="A0A369JSY8"/>
<dbReference type="Proteomes" id="UP000076154">
    <property type="component" value="Unassembled WGS sequence"/>
</dbReference>
<dbReference type="GO" id="GO:0044550">
    <property type="term" value="P:secondary metabolite biosynthetic process"/>
    <property type="evidence" value="ECO:0007669"/>
    <property type="project" value="UniProtKB-ARBA"/>
</dbReference>
<dbReference type="OrthoDB" id="3340390at2759"/>
<comment type="caution">
    <text evidence="7">The sequence shown here is derived from an EMBL/GenBank/DDBJ whole genome shotgun (WGS) entry which is preliminary data.</text>
</comment>
<evidence type="ECO:0000259" key="6">
    <source>
        <dbReference type="Pfam" id="PF01494"/>
    </source>
</evidence>
<dbReference type="GO" id="GO:0071949">
    <property type="term" value="F:FAD binding"/>
    <property type="evidence" value="ECO:0007669"/>
    <property type="project" value="InterPro"/>
</dbReference>
<dbReference type="Gene3D" id="3.50.50.60">
    <property type="entry name" value="FAD/NAD(P)-binding domain"/>
    <property type="match status" value="1"/>
</dbReference>
<dbReference type="InterPro" id="IPR050816">
    <property type="entry name" value="Flavin-dep_Halogenase_NPB"/>
</dbReference>
<proteinExistence type="inferred from homology"/>
<dbReference type="PANTHER" id="PTHR43747">
    <property type="entry name" value="FAD-BINDING PROTEIN"/>
    <property type="match status" value="1"/>
</dbReference>
<sequence>MSEPAAIPEHVEVLIIGGGPAGSYAASCLARENIQTCVIEAEKFPRYHVGESMMAALRHFLRFIDLEQGFETHGFNRKNGAAFKLNRENREGYTDFVSHDKGNYSWNLLREESDHLMLRHAATSGALVFEETRVTEVHFDGTEPDSRPISANWRNKQGKIGKISFNWLIDASGRAGIVSSKNLHNRKFNQSLKNIATWGYWRGTGIYSPTTPRAGSPWFEALTDESGWAWFIPLHNGTTSVGVVMNQEVSNQKKLRMPKENNSLTTFYHEQLQLAPDVITLIGEGTLVKDADGPPVRSASDYSYSATSYGGSHFRLAGDAAAFIDPFFSSGVHLAITSGLSAAATICASIRGDCTEAEAHRWHTTKVAASYTRFLVVVLAAYRQMHAQEHPVLSDVDEKNFDRAFEHFRPIIQGHSDVATSKHAEELRQTIDFCAHAFEPSEPEPSPTANGATFKKVGPIEDKELSGLDADSKRVFNELTVRGSMNNSDFEHIDNLLSDRFDGIRLRLSHGSLGLEKV</sequence>
<dbReference type="SUPFAM" id="SSF51905">
    <property type="entry name" value="FAD/NAD(P)-binding domain"/>
    <property type="match status" value="1"/>
</dbReference>
<evidence type="ECO:0000256" key="3">
    <source>
        <dbReference type="ARBA" id="ARBA00022827"/>
    </source>
</evidence>
<dbReference type="EMBL" id="LUEZ02000041">
    <property type="protein sequence ID" value="RDB25409.1"/>
    <property type="molecule type" value="Genomic_DNA"/>
</dbReference>
<accession>A0A369JSY8</accession>
<keyword evidence="2" id="KW-0285">Flavoprotein</keyword>
<evidence type="ECO:0000256" key="5">
    <source>
        <dbReference type="ARBA" id="ARBA00049364"/>
    </source>
</evidence>
<keyword evidence="8" id="KW-1185">Reference proteome</keyword>
<dbReference type="Pfam" id="PF01494">
    <property type="entry name" value="FAD_binding_3"/>
    <property type="match status" value="1"/>
</dbReference>
<keyword evidence="3" id="KW-0274">FAD</keyword>
<dbReference type="PRINTS" id="PR00420">
    <property type="entry name" value="RNGMNOXGNASE"/>
</dbReference>